<dbReference type="Gene3D" id="3.90.780.10">
    <property type="entry name" value="5'-Nucleotidase, C-terminal domain"/>
    <property type="match status" value="1"/>
</dbReference>
<dbReference type="GO" id="GO:0046872">
    <property type="term" value="F:metal ion binding"/>
    <property type="evidence" value="ECO:0007669"/>
    <property type="project" value="UniProtKB-KW"/>
</dbReference>
<dbReference type="InterPro" id="IPR006179">
    <property type="entry name" value="5_nucleotidase/apyrase"/>
</dbReference>
<accession>I2BAW7</accession>
<dbReference type="KEGG" id="ebt:EBL_c25850"/>
<evidence type="ECO:0000259" key="6">
    <source>
        <dbReference type="Pfam" id="PF00149"/>
    </source>
</evidence>
<dbReference type="Pfam" id="PF02872">
    <property type="entry name" value="5_nucleotid_C"/>
    <property type="match status" value="1"/>
</dbReference>
<proteinExistence type="inferred from homology"/>
<dbReference type="InterPro" id="IPR008334">
    <property type="entry name" value="5'-Nucleotdase_C"/>
</dbReference>
<dbReference type="InterPro" id="IPR004843">
    <property type="entry name" value="Calcineurin-like_PHP"/>
</dbReference>
<keyword evidence="9" id="KW-1185">Reference proteome</keyword>
<dbReference type="Proteomes" id="UP000001955">
    <property type="component" value="Chromosome"/>
</dbReference>
<dbReference type="PROSITE" id="PS00786">
    <property type="entry name" value="5_NUCLEOTIDASE_2"/>
    <property type="match status" value="1"/>
</dbReference>
<evidence type="ECO:0000256" key="4">
    <source>
        <dbReference type="ARBA" id="ARBA00022741"/>
    </source>
</evidence>
<keyword evidence="5" id="KW-0378">Hydrolase</keyword>
<accession>K6VSL8</accession>
<dbReference type="GO" id="GO:0000166">
    <property type="term" value="F:nucleotide binding"/>
    <property type="evidence" value="ECO:0007669"/>
    <property type="project" value="UniProtKB-KW"/>
</dbReference>
<dbReference type="EMBL" id="CP001560">
    <property type="protein sequence ID" value="AFJ47671.1"/>
    <property type="molecule type" value="Genomic_DNA"/>
</dbReference>
<reference evidence="8 9" key="1">
    <citation type="journal article" date="2012" name="J. Bacteriol.">
        <title>Complete genome sequence of the B12-producing Shimwellia blattae strain DSM 4481, isolated from a cockroach.</title>
        <authorList>
            <person name="Brzuszkiewicz E."/>
            <person name="Waschkowitz T."/>
            <person name="Wiezer A."/>
            <person name="Daniel R."/>
        </authorList>
    </citation>
    <scope>NUCLEOTIDE SEQUENCE [LARGE SCALE GENOMIC DNA]</scope>
    <source>
        <strain evidence="9">ATCC 29907 / DSM 4481 / JCM 1650 / NBRC 105725 / CDC 9005-74</strain>
    </source>
</reference>
<comment type="similarity">
    <text evidence="1 5">Belongs to the 5'-nucleotidase family.</text>
</comment>
<evidence type="ECO:0000313" key="9">
    <source>
        <dbReference type="Proteomes" id="UP000001955"/>
    </source>
</evidence>
<organism evidence="8 9">
    <name type="scientific">Shimwellia blattae (strain ATCC 29907 / DSM 4481 / JCM 1650 / NBRC 105725 / CDC 9005-74)</name>
    <name type="common">Escherichia blattae</name>
    <dbReference type="NCBI Taxonomy" id="630626"/>
    <lineage>
        <taxon>Bacteria</taxon>
        <taxon>Pseudomonadati</taxon>
        <taxon>Pseudomonadota</taxon>
        <taxon>Gammaproteobacteria</taxon>
        <taxon>Enterobacterales</taxon>
        <taxon>Enterobacteriaceae</taxon>
        <taxon>Shimwellia</taxon>
    </lineage>
</organism>
<dbReference type="GO" id="GO:0009166">
    <property type="term" value="P:nucleotide catabolic process"/>
    <property type="evidence" value="ECO:0007669"/>
    <property type="project" value="InterPro"/>
</dbReference>
<dbReference type="PANTHER" id="PTHR11575:SF46">
    <property type="entry name" value="PROTEIN USHA"/>
    <property type="match status" value="1"/>
</dbReference>
<keyword evidence="2" id="KW-0479">Metal-binding</keyword>
<evidence type="ECO:0000313" key="8">
    <source>
        <dbReference type="EMBL" id="AFJ47671.1"/>
    </source>
</evidence>
<dbReference type="GO" id="GO:0030288">
    <property type="term" value="C:outer membrane-bounded periplasmic space"/>
    <property type="evidence" value="ECO:0007669"/>
    <property type="project" value="TreeGrafter"/>
</dbReference>
<dbReference type="CDD" id="cd00845">
    <property type="entry name" value="MPP_UshA_N_like"/>
    <property type="match status" value="1"/>
</dbReference>
<dbReference type="InterPro" id="IPR036907">
    <property type="entry name" value="5'-Nucleotdase_C_sf"/>
</dbReference>
<feature type="domain" description="Calcineurin-like phosphoesterase" evidence="6">
    <location>
        <begin position="36"/>
        <end position="263"/>
    </location>
</feature>
<feature type="domain" description="5'-Nucleotidase C-terminal" evidence="7">
    <location>
        <begin position="340"/>
        <end position="486"/>
    </location>
</feature>
<dbReference type="PATRIC" id="fig|630626.3.peg.2515"/>
<evidence type="ECO:0000256" key="1">
    <source>
        <dbReference type="ARBA" id="ARBA00006654"/>
    </source>
</evidence>
<evidence type="ECO:0000256" key="5">
    <source>
        <dbReference type="RuleBase" id="RU362119"/>
    </source>
</evidence>
<dbReference type="InterPro" id="IPR006146">
    <property type="entry name" value="5'-Nucleotdase_CS"/>
</dbReference>
<dbReference type="Gene3D" id="3.60.21.10">
    <property type="match status" value="1"/>
</dbReference>
<evidence type="ECO:0000259" key="7">
    <source>
        <dbReference type="Pfam" id="PF02872"/>
    </source>
</evidence>
<dbReference type="HOGENOM" id="CLU_005854_7_3_6"/>
<dbReference type="SUPFAM" id="SSF55816">
    <property type="entry name" value="5'-nucleotidase (syn. UDP-sugar hydrolase), C-terminal domain"/>
    <property type="match status" value="1"/>
</dbReference>
<evidence type="ECO:0000256" key="2">
    <source>
        <dbReference type="ARBA" id="ARBA00022723"/>
    </source>
</evidence>
<protein>
    <submittedName>
        <fullName evidence="8">Putative 5'-nucleotidase/2',3'-cyclic phosphodiesterase</fullName>
    </submittedName>
</protein>
<dbReference type="SUPFAM" id="SSF56300">
    <property type="entry name" value="Metallo-dependent phosphatases"/>
    <property type="match status" value="1"/>
</dbReference>
<keyword evidence="3" id="KW-0732">Signal</keyword>
<dbReference type="STRING" id="630626.EBL_c25850"/>
<keyword evidence="4 5" id="KW-0547">Nucleotide-binding</keyword>
<dbReference type="GO" id="GO:0008768">
    <property type="term" value="F:UDP-sugar diphosphatase activity"/>
    <property type="evidence" value="ECO:0007669"/>
    <property type="project" value="TreeGrafter"/>
</dbReference>
<dbReference type="AlphaFoldDB" id="I2BAW7"/>
<dbReference type="PRINTS" id="PR01607">
    <property type="entry name" value="APYRASEFAMLY"/>
</dbReference>
<dbReference type="Pfam" id="PF00149">
    <property type="entry name" value="Metallophos"/>
    <property type="match status" value="1"/>
</dbReference>
<dbReference type="PANTHER" id="PTHR11575">
    <property type="entry name" value="5'-NUCLEOTIDASE-RELATED"/>
    <property type="match status" value="1"/>
</dbReference>
<dbReference type="eggNOG" id="COG0737">
    <property type="taxonomic scope" value="Bacteria"/>
</dbReference>
<dbReference type="OrthoDB" id="9803927at2"/>
<sequence length="526" mass="57095">MFTHLQGIIMKMINRINLFIIGLLWMCGPAVAAEITIYHTNDLHANVLPFKAPYVSEDKKIGGFANIATIVKQAKASNDGVFFFDAGDFFTGPYISTLTKGEAIVDIMNKMSFDAVSIGNHEFDHGVPNMKEQLNKATFPVLLGNLFYEGSDKPVWDKPYVLLEKAGVKVGVIGLHGKFAFYDTVNKNMRNGVEMRDEVAYLKKYIQEIRDKVDITVLLVHEGVPARQSSIGSGDVSRLLKKDIELAKQVQGLDILITGHAHVGTPEPIKVNETLIVSTDAYGINLGKLVVNIDDKSRKITGYNGRLINIFDGDVTPDPQTAEAVAHWTDKLAQITQQKIGNASAGLTRAYGASSPVGNLVGDAFLAAEPRAQLAFVNSGGLRSELPRGEITLGDIITMFPFPDDLSYTEINGKQLRALMNHAANLTNGVLQASKGIEMTYDSRKPLDQRLISLTVQGQPVKDDAWYPVVVNSFLATGGDGFSAFAAGRNTRVLPGSGATGAVVAYIKAQAEITPSEEMRIKDVAP</sequence>
<evidence type="ECO:0000256" key="3">
    <source>
        <dbReference type="ARBA" id="ARBA00022729"/>
    </source>
</evidence>
<name>I2BAW7_SHIBC</name>
<gene>
    <name evidence="8" type="ordered locus">EBL_c25850</name>
</gene>
<dbReference type="InterPro" id="IPR029052">
    <property type="entry name" value="Metallo-depent_PP-like"/>
</dbReference>
<dbReference type="GO" id="GO:0008253">
    <property type="term" value="F:5'-nucleotidase activity"/>
    <property type="evidence" value="ECO:0007669"/>
    <property type="project" value="TreeGrafter"/>
</dbReference>